<name>A0A131ZAP7_RHIAP</name>
<organism evidence="1">
    <name type="scientific">Rhipicephalus appendiculatus</name>
    <name type="common">Brown ear tick</name>
    <dbReference type="NCBI Taxonomy" id="34631"/>
    <lineage>
        <taxon>Eukaryota</taxon>
        <taxon>Metazoa</taxon>
        <taxon>Ecdysozoa</taxon>
        <taxon>Arthropoda</taxon>
        <taxon>Chelicerata</taxon>
        <taxon>Arachnida</taxon>
        <taxon>Acari</taxon>
        <taxon>Parasitiformes</taxon>
        <taxon>Ixodida</taxon>
        <taxon>Ixodoidea</taxon>
        <taxon>Ixodidae</taxon>
        <taxon>Rhipicephalinae</taxon>
        <taxon>Rhipicephalus</taxon>
        <taxon>Rhipicephalus</taxon>
    </lineage>
</organism>
<proteinExistence type="predicted"/>
<protein>
    <submittedName>
        <fullName evidence="1">Uncharacterized protein</fullName>
    </submittedName>
</protein>
<feature type="non-terminal residue" evidence="1">
    <location>
        <position position="1"/>
    </location>
</feature>
<sequence length="87" mass="9978">ASRQEKVSVWWHCRGRGQASTTTARTVNGCSRWGTKKKARQPCLCGRREAAPGFFFFSGNDNTTKRHLWRKVRERKTTTMATTDTTQ</sequence>
<dbReference type="AlphaFoldDB" id="A0A131ZAP7"/>
<accession>A0A131ZAP7</accession>
<evidence type="ECO:0000313" key="1">
    <source>
        <dbReference type="EMBL" id="JAP87546.1"/>
    </source>
</evidence>
<dbReference type="EMBL" id="GEDV01001011">
    <property type="protein sequence ID" value="JAP87546.1"/>
    <property type="molecule type" value="Transcribed_RNA"/>
</dbReference>
<reference evidence="1" key="1">
    <citation type="journal article" date="2016" name="Ticks Tick Borne Dis.">
        <title>De novo assembly and annotation of the salivary gland transcriptome of Rhipicephalus appendiculatus male and female ticks during blood feeding.</title>
        <authorList>
            <person name="de Castro M.H."/>
            <person name="de Klerk D."/>
            <person name="Pienaar R."/>
            <person name="Latif A.A."/>
            <person name="Rees D.J."/>
            <person name="Mans B.J."/>
        </authorList>
    </citation>
    <scope>NUCLEOTIDE SEQUENCE</scope>
    <source>
        <tissue evidence="1">Salivary glands</tissue>
    </source>
</reference>